<dbReference type="Proteomes" id="UP001239111">
    <property type="component" value="Chromosome 4"/>
</dbReference>
<keyword evidence="2" id="KW-1185">Reference proteome</keyword>
<dbReference type="EMBL" id="CM056744">
    <property type="protein sequence ID" value="KAJ8666099.1"/>
    <property type="molecule type" value="Genomic_DNA"/>
</dbReference>
<reference evidence="1" key="1">
    <citation type="submission" date="2023-04" db="EMBL/GenBank/DDBJ databases">
        <title>A chromosome-level genome assembly of the parasitoid wasp Eretmocerus hayati.</title>
        <authorList>
            <person name="Zhong Y."/>
            <person name="Liu S."/>
            <person name="Liu Y."/>
        </authorList>
    </citation>
    <scope>NUCLEOTIDE SEQUENCE</scope>
    <source>
        <strain evidence="1">ZJU_SS_LIU_2023</strain>
    </source>
</reference>
<comment type="caution">
    <text evidence="1">The sequence shown here is derived from an EMBL/GenBank/DDBJ whole genome shotgun (WGS) entry which is preliminary data.</text>
</comment>
<evidence type="ECO:0000313" key="2">
    <source>
        <dbReference type="Proteomes" id="UP001239111"/>
    </source>
</evidence>
<proteinExistence type="predicted"/>
<name>A0ACC2N4G8_9HYME</name>
<sequence length="244" mass="28295">MNDAINRITILENVHQTSNIEIQEQLYYEVQERMRRGENVIILGVPKSTEDDFLENFLSEIVNGKEVPFELKKCRYFRIGKVNKEKSRSVKIIMDTLEHAKWLLVNQKKFTEYGIKFVNDKTPEQQKYLYNLGKQLDELKKGGEVNATIKYMKNRPIIIRPMGNDKSQKVIQSLGPNKATKTYVPQRAFPASRKLVDNNTFTIHSNTRVTYRNKPDDISSSSVSQQSTSAVTNDYQAKNYMHLP</sequence>
<gene>
    <name evidence="1" type="ORF">QAD02_007761</name>
</gene>
<evidence type="ECO:0000313" key="1">
    <source>
        <dbReference type="EMBL" id="KAJ8666099.1"/>
    </source>
</evidence>
<organism evidence="1 2">
    <name type="scientific">Eretmocerus hayati</name>
    <dbReference type="NCBI Taxonomy" id="131215"/>
    <lineage>
        <taxon>Eukaryota</taxon>
        <taxon>Metazoa</taxon>
        <taxon>Ecdysozoa</taxon>
        <taxon>Arthropoda</taxon>
        <taxon>Hexapoda</taxon>
        <taxon>Insecta</taxon>
        <taxon>Pterygota</taxon>
        <taxon>Neoptera</taxon>
        <taxon>Endopterygota</taxon>
        <taxon>Hymenoptera</taxon>
        <taxon>Apocrita</taxon>
        <taxon>Proctotrupomorpha</taxon>
        <taxon>Chalcidoidea</taxon>
        <taxon>Aphelinidae</taxon>
        <taxon>Aphelininae</taxon>
        <taxon>Eretmocerus</taxon>
    </lineage>
</organism>
<protein>
    <submittedName>
        <fullName evidence="1">Uncharacterized protein</fullName>
    </submittedName>
</protein>
<accession>A0ACC2N4G8</accession>